<feature type="region of interest" description="Disordered" evidence="6">
    <location>
        <begin position="537"/>
        <end position="561"/>
    </location>
</feature>
<feature type="compositionally biased region" description="Low complexity" evidence="6">
    <location>
        <begin position="262"/>
        <end position="273"/>
    </location>
</feature>
<feature type="domain" description="OmpR/PhoB-type" evidence="7">
    <location>
        <begin position="1"/>
        <end position="97"/>
    </location>
</feature>
<dbReference type="SMART" id="SM00862">
    <property type="entry name" value="Trans_reg_C"/>
    <property type="match status" value="1"/>
</dbReference>
<dbReference type="PANTHER" id="PTHR35807:SF1">
    <property type="entry name" value="TRANSCRIPTIONAL REGULATOR REDD"/>
    <property type="match status" value="1"/>
</dbReference>
<dbReference type="InterPro" id="IPR011990">
    <property type="entry name" value="TPR-like_helical_dom_sf"/>
</dbReference>
<evidence type="ECO:0000256" key="1">
    <source>
        <dbReference type="ARBA" id="ARBA00005820"/>
    </source>
</evidence>
<keyword evidence="3 5" id="KW-0238">DNA-binding</keyword>
<dbReference type="PANTHER" id="PTHR35807">
    <property type="entry name" value="TRANSCRIPTIONAL REGULATOR REDD-RELATED"/>
    <property type="match status" value="1"/>
</dbReference>
<evidence type="ECO:0000313" key="9">
    <source>
        <dbReference type="Proteomes" id="UP000179769"/>
    </source>
</evidence>
<dbReference type="GO" id="GO:0000160">
    <property type="term" value="P:phosphorelay signal transduction system"/>
    <property type="evidence" value="ECO:0007669"/>
    <property type="project" value="InterPro"/>
</dbReference>
<comment type="similarity">
    <text evidence="1">Belongs to the AfsR/DnrI/RedD regulatory family.</text>
</comment>
<keyword evidence="4" id="KW-0804">Transcription</keyword>
<dbReference type="InterPro" id="IPR027417">
    <property type="entry name" value="P-loop_NTPase"/>
</dbReference>
<dbReference type="GO" id="GO:0006355">
    <property type="term" value="P:regulation of DNA-templated transcription"/>
    <property type="evidence" value="ECO:0007669"/>
    <property type="project" value="InterPro"/>
</dbReference>
<accession>A0A1S1QQG3</accession>
<dbReference type="PROSITE" id="PS51755">
    <property type="entry name" value="OMPR_PHOB"/>
    <property type="match status" value="1"/>
</dbReference>
<proteinExistence type="inferred from homology"/>
<dbReference type="InterPro" id="IPR016032">
    <property type="entry name" value="Sig_transdc_resp-reg_C-effctor"/>
</dbReference>
<keyword evidence="9" id="KW-1185">Reference proteome</keyword>
<feature type="region of interest" description="Disordered" evidence="6">
    <location>
        <begin position="257"/>
        <end position="303"/>
    </location>
</feature>
<dbReference type="SMART" id="SM01043">
    <property type="entry name" value="BTAD"/>
    <property type="match status" value="1"/>
</dbReference>
<dbReference type="Gene3D" id="1.10.10.10">
    <property type="entry name" value="Winged helix-like DNA-binding domain superfamily/Winged helix DNA-binding domain"/>
    <property type="match status" value="1"/>
</dbReference>
<dbReference type="SUPFAM" id="SSF52540">
    <property type="entry name" value="P-loop containing nucleoside triphosphate hydrolases"/>
    <property type="match status" value="1"/>
</dbReference>
<dbReference type="InterPro" id="IPR041664">
    <property type="entry name" value="AAA_16"/>
</dbReference>
<sequence length="1143" mass="119395">MRIQVLGPVEVLLGGAPLDLGPPKQRALLALLLAAGDTVIPVETIIERLWDGQPPASATASLQVYVSNLRRLLEPERDPRARATVLVTQAPGYVLRTGAAEVDARQFVAAIGAARGSLEAGRPAEALPALDAALALWRGDAYADVRDASWIRPEAGRLEELRQSAVEDRARALVELGRHDEAAADLEALTARHPLRERAWGLFALAIYRCGRPAEALAALRAARAHLAEELGVDPGPELAALELAILRHDPALAWTGGAHEPPAAQPAAAQPAVSPTTGLDGPRPVLPDVSPAGAGAPEPSGPFVGRDEALAALLAAIPTPARRGRVVLVDGEPGVGKTRLVAELGRRCGRLTAWGACPEHEVAPALWPWEQSLRAVAAARPDVPVPPGVAALIDQRAQEPGGYDAAGARLRLYEGVAGYLAAAAPLVIVLDDLHWADVSSLRLLAHVGGAAPRGVMVIGTFRTHEAGALADTRAALARSGCERLRLDGLDDAAVRELMRATTGTDPGPETASALRSRTAGNPFFIGELVRLRGPGRRGLAGPGAAGPATDRGAEQDRAQGALPDHVRDVLSRRVARLPEPAAALLATAAVAGGEFDADVVAQVAGHTFETSLDLLDAALAAGLITEAGDRLGRFRFSHSLVREALDAGHSRLRRAHLHRRYGEVTAERYAGRPERAGEVARHWLAAAELGAETARAATEHAARAARAAADRLAPEDAAGYWQEALAAAELAGADRGTRLELLLGLVSARYAAGQLNDGLDVVDRALDEAGDDPHLIVRVAEAAMGGSPWFPFPYGTDRGRLHRALERALGGLPAAGRDRALAVGCLAVLESHVGRMAEAERAGALAVAAARDVADDPALLPRVLHLRSLTVTGVDYAEHRHACARELASLPSTPPELLVGAHLTLVDNLVRFGHVARARVALDEADTMITRLGSPTLAYQAAIMRAALLAFSGELEESADVATAAVGRLGLAAQNGVESSFVANVIDRALQAGTLARLADTLARSLASTGIEALRGSLALALAAAGRPEAGRAALAEMRLPPRDYTWLSAVVMRLNAAVALGVLDTVEEDIAHLRPHSGELASLGTCTAVVGAVDSHLGEAYLALGDHMAAREHLTAALALLEANDSPYWTARAHQALAKCP</sequence>
<dbReference type="Pfam" id="PF13191">
    <property type="entry name" value="AAA_16"/>
    <property type="match status" value="1"/>
</dbReference>
<evidence type="ECO:0000256" key="2">
    <source>
        <dbReference type="ARBA" id="ARBA00023015"/>
    </source>
</evidence>
<evidence type="ECO:0000313" key="8">
    <source>
        <dbReference type="EMBL" id="OHV35525.1"/>
    </source>
</evidence>
<gene>
    <name evidence="8" type="ORF">BBK14_14970</name>
</gene>
<dbReference type="InterPro" id="IPR051677">
    <property type="entry name" value="AfsR-DnrI-RedD_regulator"/>
</dbReference>
<feature type="compositionally biased region" description="Low complexity" evidence="6">
    <location>
        <begin position="291"/>
        <end position="303"/>
    </location>
</feature>
<dbReference type="RefSeq" id="WP_071062100.1">
    <property type="nucleotide sequence ID" value="NZ_MAXA01000125.1"/>
</dbReference>
<dbReference type="Gene3D" id="1.25.40.10">
    <property type="entry name" value="Tetratricopeptide repeat domain"/>
    <property type="match status" value="1"/>
</dbReference>
<keyword evidence="2" id="KW-0805">Transcription regulation</keyword>
<dbReference type="AlphaFoldDB" id="A0A1S1QQG3"/>
<dbReference type="Pfam" id="PF00486">
    <property type="entry name" value="Trans_reg_C"/>
    <property type="match status" value="1"/>
</dbReference>
<reference evidence="9" key="1">
    <citation type="submission" date="2016-07" db="EMBL/GenBank/DDBJ databases">
        <title>Frankia sp. NRRL B-16219 Genome sequencing.</title>
        <authorList>
            <person name="Ghodhbane-Gtari F."/>
            <person name="Swanson E."/>
            <person name="Gueddou A."/>
            <person name="Louati M."/>
            <person name="Nouioui I."/>
            <person name="Hezbri K."/>
            <person name="Abebe-Akele F."/>
            <person name="Simpson S."/>
            <person name="Morris K."/>
            <person name="Thomas K."/>
            <person name="Gtari M."/>
            <person name="Tisa L.S."/>
        </authorList>
    </citation>
    <scope>NUCLEOTIDE SEQUENCE [LARGE SCALE GENOMIC DNA]</scope>
    <source>
        <strain evidence="9">NRRL B-16219</strain>
    </source>
</reference>
<name>A0A1S1QQG3_9ACTN</name>
<protein>
    <submittedName>
        <fullName evidence="8">Transcriptional regulator</fullName>
    </submittedName>
</protein>
<evidence type="ECO:0000256" key="4">
    <source>
        <dbReference type="ARBA" id="ARBA00023163"/>
    </source>
</evidence>
<dbReference type="EMBL" id="MAXA01000125">
    <property type="protein sequence ID" value="OHV35525.1"/>
    <property type="molecule type" value="Genomic_DNA"/>
</dbReference>
<dbReference type="SUPFAM" id="SSF46894">
    <property type="entry name" value="C-terminal effector domain of the bipartite response regulators"/>
    <property type="match status" value="1"/>
</dbReference>
<organism evidence="8 9">
    <name type="scientific">Parafrankia soli</name>
    <dbReference type="NCBI Taxonomy" id="2599596"/>
    <lineage>
        <taxon>Bacteria</taxon>
        <taxon>Bacillati</taxon>
        <taxon>Actinomycetota</taxon>
        <taxon>Actinomycetes</taxon>
        <taxon>Frankiales</taxon>
        <taxon>Frankiaceae</taxon>
        <taxon>Parafrankia</taxon>
    </lineage>
</organism>
<dbReference type="Proteomes" id="UP000179769">
    <property type="component" value="Unassembled WGS sequence"/>
</dbReference>
<evidence type="ECO:0000256" key="3">
    <source>
        <dbReference type="ARBA" id="ARBA00023125"/>
    </source>
</evidence>
<dbReference type="InterPro" id="IPR005158">
    <property type="entry name" value="BTAD"/>
</dbReference>
<dbReference type="GO" id="GO:0003677">
    <property type="term" value="F:DNA binding"/>
    <property type="evidence" value="ECO:0007669"/>
    <property type="project" value="UniProtKB-UniRule"/>
</dbReference>
<dbReference type="InterPro" id="IPR036388">
    <property type="entry name" value="WH-like_DNA-bd_sf"/>
</dbReference>
<dbReference type="Gene3D" id="3.40.50.300">
    <property type="entry name" value="P-loop containing nucleotide triphosphate hydrolases"/>
    <property type="match status" value="1"/>
</dbReference>
<dbReference type="InterPro" id="IPR001867">
    <property type="entry name" value="OmpR/PhoB-type_DNA-bd"/>
</dbReference>
<dbReference type="SUPFAM" id="SSF48452">
    <property type="entry name" value="TPR-like"/>
    <property type="match status" value="2"/>
</dbReference>
<evidence type="ECO:0000256" key="6">
    <source>
        <dbReference type="SAM" id="MobiDB-lite"/>
    </source>
</evidence>
<evidence type="ECO:0000259" key="7">
    <source>
        <dbReference type="PROSITE" id="PS51755"/>
    </source>
</evidence>
<dbReference type="Pfam" id="PF03704">
    <property type="entry name" value="BTAD"/>
    <property type="match status" value="1"/>
</dbReference>
<comment type="caution">
    <text evidence="8">The sequence shown here is derived from an EMBL/GenBank/DDBJ whole genome shotgun (WGS) entry which is preliminary data.</text>
</comment>
<evidence type="ECO:0000256" key="5">
    <source>
        <dbReference type="PROSITE-ProRule" id="PRU01091"/>
    </source>
</evidence>
<dbReference type="CDD" id="cd15831">
    <property type="entry name" value="BTAD"/>
    <property type="match status" value="1"/>
</dbReference>
<feature type="DNA-binding region" description="OmpR/PhoB-type" evidence="5">
    <location>
        <begin position="1"/>
        <end position="97"/>
    </location>
</feature>